<keyword evidence="1" id="KW-0732">Signal</keyword>
<evidence type="ECO:0000313" key="2">
    <source>
        <dbReference type="EMBL" id="KAJ5396799.1"/>
    </source>
</evidence>
<sequence>MWLSGPFLLLLAVIITLVGASDGKNYFTNPASNTGINPVWALGDTQVISWKTELGVFNVSIWQQSLVQESAASQGNIYATKSPTSLGPFSFMDLT</sequence>
<dbReference type="EMBL" id="JAPZBU010000006">
    <property type="protein sequence ID" value="KAJ5396799.1"/>
    <property type="molecule type" value="Genomic_DNA"/>
</dbReference>
<comment type="caution">
    <text evidence="2">The sequence shown here is derived from an EMBL/GenBank/DDBJ whole genome shotgun (WGS) entry which is preliminary data.</text>
</comment>
<evidence type="ECO:0000313" key="3">
    <source>
        <dbReference type="Proteomes" id="UP001147747"/>
    </source>
</evidence>
<feature type="signal peptide" evidence="1">
    <location>
        <begin position="1"/>
        <end position="20"/>
    </location>
</feature>
<name>A0A9X0B9L7_9EURO</name>
<gene>
    <name evidence="2" type="ORF">N7509_004912</name>
</gene>
<keyword evidence="3" id="KW-1185">Reference proteome</keyword>
<organism evidence="2 3">
    <name type="scientific">Penicillium cosmopolitanum</name>
    <dbReference type="NCBI Taxonomy" id="1131564"/>
    <lineage>
        <taxon>Eukaryota</taxon>
        <taxon>Fungi</taxon>
        <taxon>Dikarya</taxon>
        <taxon>Ascomycota</taxon>
        <taxon>Pezizomycotina</taxon>
        <taxon>Eurotiomycetes</taxon>
        <taxon>Eurotiomycetidae</taxon>
        <taxon>Eurotiales</taxon>
        <taxon>Aspergillaceae</taxon>
        <taxon>Penicillium</taxon>
    </lineage>
</organism>
<dbReference type="RefSeq" id="XP_056488851.1">
    <property type="nucleotide sequence ID" value="XM_056629549.1"/>
</dbReference>
<proteinExistence type="predicted"/>
<dbReference type="OrthoDB" id="5390143at2759"/>
<dbReference type="Proteomes" id="UP001147747">
    <property type="component" value="Unassembled WGS sequence"/>
</dbReference>
<evidence type="ECO:0000256" key="1">
    <source>
        <dbReference type="SAM" id="SignalP"/>
    </source>
</evidence>
<reference evidence="2" key="2">
    <citation type="journal article" date="2023" name="IMA Fungus">
        <title>Comparative genomic study of the Penicillium genus elucidates a diverse pangenome and 15 lateral gene transfer events.</title>
        <authorList>
            <person name="Petersen C."/>
            <person name="Sorensen T."/>
            <person name="Nielsen M.R."/>
            <person name="Sondergaard T.E."/>
            <person name="Sorensen J.L."/>
            <person name="Fitzpatrick D.A."/>
            <person name="Frisvad J.C."/>
            <person name="Nielsen K.L."/>
        </authorList>
    </citation>
    <scope>NUCLEOTIDE SEQUENCE</scope>
    <source>
        <strain evidence="2">IBT 29677</strain>
    </source>
</reference>
<accession>A0A9X0B9L7</accession>
<dbReference type="AlphaFoldDB" id="A0A9X0B9L7"/>
<protein>
    <submittedName>
        <fullName evidence="2">Uncharacterized protein</fullName>
    </submittedName>
</protein>
<feature type="chain" id="PRO_5040719539" evidence="1">
    <location>
        <begin position="21"/>
        <end position="95"/>
    </location>
</feature>
<reference evidence="2" key="1">
    <citation type="submission" date="2022-12" db="EMBL/GenBank/DDBJ databases">
        <authorList>
            <person name="Petersen C."/>
        </authorList>
    </citation>
    <scope>NUCLEOTIDE SEQUENCE</scope>
    <source>
        <strain evidence="2">IBT 29677</strain>
    </source>
</reference>
<dbReference type="GeneID" id="81368529"/>